<evidence type="ECO:0000256" key="1">
    <source>
        <dbReference type="ARBA" id="ARBA00007787"/>
    </source>
</evidence>
<dbReference type="SUPFAM" id="SSF52833">
    <property type="entry name" value="Thioredoxin-like"/>
    <property type="match status" value="1"/>
</dbReference>
<dbReference type="CDD" id="cd03418">
    <property type="entry name" value="GRX_GRXb_1_3_like"/>
    <property type="match status" value="1"/>
</dbReference>
<evidence type="ECO:0000256" key="4">
    <source>
        <dbReference type="ARBA" id="ARBA00023157"/>
    </source>
</evidence>
<sequence>MSSPRVVVYSTAMCPYCVRAKSLLQGKGVEYEEIRVDLDRDLMVEMMQRSNRRTVPQIFIDDLHVGGFDDMAQLDAYGKLDPLLGLAPHGEEPAFAHSPDASEDGPT</sequence>
<dbReference type="PRINTS" id="PR00160">
    <property type="entry name" value="GLUTAREDOXIN"/>
</dbReference>
<dbReference type="InterPro" id="IPR036249">
    <property type="entry name" value="Thioredoxin-like_sf"/>
</dbReference>
<dbReference type="PROSITE" id="PS51354">
    <property type="entry name" value="GLUTAREDOXIN_2"/>
    <property type="match status" value="1"/>
</dbReference>
<feature type="region of interest" description="Disordered" evidence="7">
    <location>
        <begin position="88"/>
        <end position="107"/>
    </location>
</feature>
<evidence type="ECO:0000256" key="5">
    <source>
        <dbReference type="ARBA" id="ARBA00023284"/>
    </source>
</evidence>
<keyword evidence="4" id="KW-1015">Disulfide bond</keyword>
<keyword evidence="5 6" id="KW-0676">Redox-active center</keyword>
<comment type="similarity">
    <text evidence="1 6">Belongs to the glutaredoxin family.</text>
</comment>
<dbReference type="Pfam" id="PF00462">
    <property type="entry name" value="Glutaredoxin"/>
    <property type="match status" value="1"/>
</dbReference>
<dbReference type="PANTHER" id="PTHR45694:SF18">
    <property type="entry name" value="GLUTAREDOXIN-1-RELATED"/>
    <property type="match status" value="1"/>
</dbReference>
<reference evidence="9 10" key="1">
    <citation type="journal article" date="2014" name="PLoS ONE">
        <title>Physiological and genomic features of a novel sulfur-oxidizing gammaproteobacterium belonging to a previously uncultivated symbiotic lineage isolated from a hydrothermal vent.</title>
        <authorList>
            <person name="Nunoura T."/>
            <person name="Takaki Y."/>
            <person name="Kazama H."/>
            <person name="Kakuta J."/>
            <person name="Shimamura S."/>
            <person name="Makita H."/>
            <person name="Hirai M."/>
            <person name="Miyazaki M."/>
            <person name="Takai K."/>
        </authorList>
    </citation>
    <scope>NUCLEOTIDE SEQUENCE [LARGE SCALE GENOMIC DNA]</scope>
    <source>
        <strain evidence="9 10">Hiromi1</strain>
    </source>
</reference>
<dbReference type="NCBIfam" id="TIGR02181">
    <property type="entry name" value="GRX_bact"/>
    <property type="match status" value="1"/>
</dbReference>
<evidence type="ECO:0000256" key="2">
    <source>
        <dbReference type="ARBA" id="ARBA00022448"/>
    </source>
</evidence>
<dbReference type="KEGG" id="tbn:TBH_C2445"/>
<proteinExistence type="inferred from homology"/>
<dbReference type="InterPro" id="IPR011767">
    <property type="entry name" value="GLR_AS"/>
</dbReference>
<evidence type="ECO:0000313" key="9">
    <source>
        <dbReference type="EMBL" id="BAO45354.1"/>
    </source>
</evidence>
<name>A0A7U6JIB4_9GAMM</name>
<gene>
    <name evidence="9" type="ORF">TBH_C2445</name>
</gene>
<evidence type="ECO:0000256" key="6">
    <source>
        <dbReference type="RuleBase" id="RU364065"/>
    </source>
</evidence>
<protein>
    <recommendedName>
        <fullName evidence="6">Glutaredoxin</fullName>
    </recommendedName>
</protein>
<dbReference type="InterPro" id="IPR002109">
    <property type="entry name" value="Glutaredoxin"/>
</dbReference>
<dbReference type="InterPro" id="IPR014025">
    <property type="entry name" value="Glutaredoxin_subgr"/>
</dbReference>
<dbReference type="Gene3D" id="3.40.30.10">
    <property type="entry name" value="Glutaredoxin"/>
    <property type="match status" value="1"/>
</dbReference>
<dbReference type="Proteomes" id="UP000031631">
    <property type="component" value="Chromosome"/>
</dbReference>
<dbReference type="InterPro" id="IPR011900">
    <property type="entry name" value="GRX_bact"/>
</dbReference>
<organism evidence="9 10">
    <name type="scientific">Thiolapillus brandeum</name>
    <dbReference type="NCBI Taxonomy" id="1076588"/>
    <lineage>
        <taxon>Bacteria</taxon>
        <taxon>Pseudomonadati</taxon>
        <taxon>Pseudomonadota</taxon>
        <taxon>Gammaproteobacteria</taxon>
        <taxon>Chromatiales</taxon>
        <taxon>Sedimenticolaceae</taxon>
        <taxon>Thiolapillus</taxon>
    </lineage>
</organism>
<evidence type="ECO:0000256" key="3">
    <source>
        <dbReference type="ARBA" id="ARBA00022982"/>
    </source>
</evidence>
<feature type="domain" description="GST N-terminal" evidence="8">
    <location>
        <begin position="4"/>
        <end position="107"/>
    </location>
</feature>
<comment type="function">
    <text evidence="6">Has a glutathione-disulfide oxidoreductase activity in the presence of NADPH and glutathione reductase. Reduces low molecular weight disulfides and proteins.</text>
</comment>
<dbReference type="GO" id="GO:0034599">
    <property type="term" value="P:cellular response to oxidative stress"/>
    <property type="evidence" value="ECO:0007669"/>
    <property type="project" value="TreeGrafter"/>
</dbReference>
<dbReference type="GO" id="GO:0005737">
    <property type="term" value="C:cytoplasm"/>
    <property type="evidence" value="ECO:0007669"/>
    <property type="project" value="TreeGrafter"/>
</dbReference>
<evidence type="ECO:0000259" key="8">
    <source>
        <dbReference type="PROSITE" id="PS50404"/>
    </source>
</evidence>
<keyword evidence="6" id="KW-0963">Cytoplasm</keyword>
<keyword evidence="3 6" id="KW-0249">Electron transport</keyword>
<keyword evidence="10" id="KW-1185">Reference proteome</keyword>
<dbReference type="AlphaFoldDB" id="A0A7U6JIB4"/>
<dbReference type="PROSITE" id="PS50404">
    <property type="entry name" value="GST_NTER"/>
    <property type="match status" value="1"/>
</dbReference>
<dbReference type="RefSeq" id="WP_223212057.1">
    <property type="nucleotide sequence ID" value="NZ_AP012273.1"/>
</dbReference>
<dbReference type="GO" id="GO:0045454">
    <property type="term" value="P:cell redox homeostasis"/>
    <property type="evidence" value="ECO:0007669"/>
    <property type="project" value="InterPro"/>
</dbReference>
<accession>A0A7U6JIB4</accession>
<keyword evidence="2 6" id="KW-0813">Transport</keyword>
<evidence type="ECO:0000256" key="7">
    <source>
        <dbReference type="SAM" id="MobiDB-lite"/>
    </source>
</evidence>
<evidence type="ECO:0000313" key="10">
    <source>
        <dbReference type="Proteomes" id="UP000031631"/>
    </source>
</evidence>
<dbReference type="GO" id="GO:0015038">
    <property type="term" value="F:glutathione disulfide oxidoreductase activity"/>
    <property type="evidence" value="ECO:0007669"/>
    <property type="project" value="UniProtKB-UniRule"/>
</dbReference>
<dbReference type="EMBL" id="AP012273">
    <property type="protein sequence ID" value="BAO45354.1"/>
    <property type="molecule type" value="Genomic_DNA"/>
</dbReference>
<dbReference type="InterPro" id="IPR004045">
    <property type="entry name" value="Glutathione_S-Trfase_N"/>
</dbReference>
<dbReference type="PANTHER" id="PTHR45694">
    <property type="entry name" value="GLUTAREDOXIN 2"/>
    <property type="match status" value="1"/>
</dbReference>
<dbReference type="PROSITE" id="PS00195">
    <property type="entry name" value="GLUTAREDOXIN_1"/>
    <property type="match status" value="1"/>
</dbReference>